<dbReference type="InterPro" id="IPR029787">
    <property type="entry name" value="Nucleotide_cyclase"/>
</dbReference>
<dbReference type="PANTHER" id="PTHR45138:SF9">
    <property type="entry name" value="DIGUANYLATE CYCLASE DGCM-RELATED"/>
    <property type="match status" value="1"/>
</dbReference>
<sequence>MKITQTHAIAFFSVIFMLMASISLLAVQKFQYSTTTVLASRTAEVIATTVNQARVSYSADIAQISLHPDITVETLYHGKPLSIPNPATFAIELGEAVSNRDAGIIIHTYSKYPFKNRALTGGPQDKFQQDALAILSTINPVFERIEELGGTPVLRHSEAILMEKSCVDCHNYHPNSPKKDWKIGDIRGAIDVTVPLEGGNDDLAAIVRYSYIIFMAFSVISLLGMFITLKRTHQQSKELDKKVKIRTNILNEMAYTDSLTLIANRRAYEEFCDNIINKKCANSLPLAIIIYDLDHFKQINDQYGHDMGDECLIATVEAVSAILPADNNFHARIGGEEFAIILKHVSNEQLEQTVQRILESVRQVKVLKQPDIKVTCSIGATLATELNETTIKSIVKTADDALYEAKSLGRDQWVSKPYDIHHK</sequence>
<dbReference type="InterPro" id="IPR050469">
    <property type="entry name" value="Diguanylate_Cyclase"/>
</dbReference>
<dbReference type="InterPro" id="IPR043128">
    <property type="entry name" value="Rev_trsase/Diguanyl_cyclase"/>
</dbReference>
<dbReference type="PROSITE" id="PS50887">
    <property type="entry name" value="GGDEF"/>
    <property type="match status" value="1"/>
</dbReference>
<evidence type="ECO:0000256" key="4">
    <source>
        <dbReference type="SAM" id="Phobius"/>
    </source>
</evidence>
<gene>
    <name evidence="6" type="ORF">FR932_10880</name>
</gene>
<dbReference type="RefSeq" id="WP_019440650.1">
    <property type="nucleotide sequence ID" value="NZ_ALOE01000009.1"/>
</dbReference>
<dbReference type="Pfam" id="PF00990">
    <property type="entry name" value="GGDEF"/>
    <property type="match status" value="1"/>
</dbReference>
<keyword evidence="4" id="KW-1133">Transmembrane helix</keyword>
<feature type="transmembrane region" description="Helical" evidence="4">
    <location>
        <begin position="209"/>
        <end position="229"/>
    </location>
</feature>
<comment type="cofactor">
    <cofactor evidence="1">
        <name>Mg(2+)</name>
        <dbReference type="ChEBI" id="CHEBI:18420"/>
    </cofactor>
</comment>
<feature type="transmembrane region" description="Helical" evidence="4">
    <location>
        <begin position="7"/>
        <end position="27"/>
    </location>
</feature>
<dbReference type="CDD" id="cd01949">
    <property type="entry name" value="GGDEF"/>
    <property type="match status" value="1"/>
</dbReference>
<dbReference type="AlphaFoldDB" id="A0A5J6WN87"/>
<dbReference type="EC" id="2.7.7.65" evidence="2"/>
<dbReference type="Gene3D" id="3.30.450.290">
    <property type="match status" value="1"/>
</dbReference>
<evidence type="ECO:0000259" key="5">
    <source>
        <dbReference type="PROSITE" id="PS50887"/>
    </source>
</evidence>
<proteinExistence type="predicted"/>
<keyword evidence="4" id="KW-0472">Membrane</keyword>
<dbReference type="Proteomes" id="UP000327424">
    <property type="component" value="Chromosome"/>
</dbReference>
<comment type="catalytic activity">
    <reaction evidence="3">
        <text>2 GTP = 3',3'-c-di-GMP + 2 diphosphate</text>
        <dbReference type="Rhea" id="RHEA:24898"/>
        <dbReference type="ChEBI" id="CHEBI:33019"/>
        <dbReference type="ChEBI" id="CHEBI:37565"/>
        <dbReference type="ChEBI" id="CHEBI:58805"/>
        <dbReference type="EC" id="2.7.7.65"/>
    </reaction>
</comment>
<feature type="domain" description="GGDEF" evidence="5">
    <location>
        <begin position="284"/>
        <end position="418"/>
    </location>
</feature>
<dbReference type="Pfam" id="PF11845">
    <property type="entry name" value="Tll0287-like"/>
    <property type="match status" value="1"/>
</dbReference>
<organism evidence="6 7">
    <name type="scientific">Moritella marina ATCC 15381</name>
    <dbReference type="NCBI Taxonomy" id="1202962"/>
    <lineage>
        <taxon>Bacteria</taxon>
        <taxon>Pseudomonadati</taxon>
        <taxon>Pseudomonadota</taxon>
        <taxon>Gammaproteobacteria</taxon>
        <taxon>Alteromonadales</taxon>
        <taxon>Moritellaceae</taxon>
        <taxon>Moritella</taxon>
    </lineage>
</organism>
<dbReference type="NCBIfam" id="TIGR00254">
    <property type="entry name" value="GGDEF"/>
    <property type="match status" value="1"/>
</dbReference>
<dbReference type="PANTHER" id="PTHR45138">
    <property type="entry name" value="REGULATORY COMPONENTS OF SENSORY TRANSDUCTION SYSTEM"/>
    <property type="match status" value="1"/>
</dbReference>
<protein>
    <recommendedName>
        <fullName evidence="2">diguanylate cyclase</fullName>
        <ecNumber evidence="2">2.7.7.65</ecNumber>
    </recommendedName>
</protein>
<accession>A0A5J6WN87</accession>
<dbReference type="FunFam" id="3.30.70.270:FF:000001">
    <property type="entry name" value="Diguanylate cyclase domain protein"/>
    <property type="match status" value="1"/>
</dbReference>
<dbReference type="GO" id="GO:0052621">
    <property type="term" value="F:diguanylate cyclase activity"/>
    <property type="evidence" value="ECO:0007669"/>
    <property type="project" value="UniProtKB-EC"/>
</dbReference>
<evidence type="ECO:0000256" key="1">
    <source>
        <dbReference type="ARBA" id="ARBA00001946"/>
    </source>
</evidence>
<dbReference type="EMBL" id="CP044399">
    <property type="protein sequence ID" value="QFI38315.1"/>
    <property type="molecule type" value="Genomic_DNA"/>
</dbReference>
<evidence type="ECO:0000256" key="3">
    <source>
        <dbReference type="ARBA" id="ARBA00034247"/>
    </source>
</evidence>
<evidence type="ECO:0000313" key="6">
    <source>
        <dbReference type="EMBL" id="QFI38315.1"/>
    </source>
</evidence>
<reference evidence="6 7" key="1">
    <citation type="submission" date="2019-09" db="EMBL/GenBank/DDBJ databases">
        <title>Hybrid Assembly of the complete Genome of the Deep-Sea Bacterium Moritella marina from long Nanopore and Illumina reads.</title>
        <authorList>
            <person name="Magin S."/>
            <person name="Georgoulis A."/>
            <person name="Papadimitriou K."/>
            <person name="Iliakis G."/>
            <person name="Vorgias C.E."/>
        </authorList>
    </citation>
    <scope>NUCLEOTIDE SEQUENCE [LARGE SCALE GENOMIC DNA]</scope>
    <source>
        <strain evidence="6 7">MP-1</strain>
    </source>
</reference>
<keyword evidence="4" id="KW-0812">Transmembrane</keyword>
<evidence type="ECO:0000313" key="7">
    <source>
        <dbReference type="Proteomes" id="UP000327424"/>
    </source>
</evidence>
<dbReference type="SUPFAM" id="SSF55073">
    <property type="entry name" value="Nucleotide cyclase"/>
    <property type="match status" value="1"/>
</dbReference>
<keyword evidence="7" id="KW-1185">Reference proteome</keyword>
<dbReference type="OrthoDB" id="5620448at2"/>
<dbReference type="InterPro" id="IPR021796">
    <property type="entry name" value="Tll0287-like_dom"/>
</dbReference>
<dbReference type="KEGG" id="mmaa:FR932_10880"/>
<dbReference type="SMART" id="SM00267">
    <property type="entry name" value="GGDEF"/>
    <property type="match status" value="1"/>
</dbReference>
<name>A0A5J6WN87_MORMI</name>
<dbReference type="InterPro" id="IPR000160">
    <property type="entry name" value="GGDEF_dom"/>
</dbReference>
<evidence type="ECO:0000256" key="2">
    <source>
        <dbReference type="ARBA" id="ARBA00012528"/>
    </source>
</evidence>
<dbReference type="Gene3D" id="3.30.70.270">
    <property type="match status" value="1"/>
</dbReference>